<accession>A0A8S3QFC0</accession>
<evidence type="ECO:0000256" key="2">
    <source>
        <dbReference type="ARBA" id="ARBA00023157"/>
    </source>
</evidence>
<sequence>MEIVLIREKIKFHQPKTDRISRNGNTKPKTVYSTITENKTWEEAKNYCSAHFNQGKLVHIKQYNVNDMFAGFKEGPYWIGLKSKNNQMSWNNGDPFIDGNFGWTKVTTQKLYSDGCIAYVSSDRWSISACNSSKHFICQHTNTSLTSTVKTTPSSLNTLELTTVQKINTKQMSKGSSRQEITTKSIMQQSSITYSTSSIPQTQHNSKVTVAQSSHNNTTPVVSTVYPSTKGKNISRTISNSTFGFTTTISTSPTRPFITSHSQKFTLSQNSNTHLARNITGGQSTIQGTQTKITPVQTLTDTSTNSLAFTVVTLKTVMQTSTKQPASFVKATSFKNNTNIFDTRTSASSKFVQRSKTSTDRTLNVTTNRVSSTANSAQSVKGTKTLEVWLKTSRKTVQTTKIRAAVTEAPTGTNQEPCKFDDFDKKQSNRTWITHWLADTNSSFQSDPSNISLPPDYATALKNSKEAYDIPRASLHGRTDKLSFHSESSRTITEPTADYLDQYVHRQRLNQTTGSTVFIPLRDYPR</sequence>
<dbReference type="InterPro" id="IPR052309">
    <property type="entry name" value="C-type_Lectin_Domain_Fam1"/>
</dbReference>
<dbReference type="Gene3D" id="3.10.100.10">
    <property type="entry name" value="Mannose-Binding Protein A, subunit A"/>
    <property type="match status" value="1"/>
</dbReference>
<dbReference type="InterPro" id="IPR001304">
    <property type="entry name" value="C-type_lectin-like"/>
</dbReference>
<dbReference type="CDD" id="cd00037">
    <property type="entry name" value="CLECT"/>
    <property type="match status" value="1"/>
</dbReference>
<proteinExistence type="predicted"/>
<comment type="caution">
    <text evidence="5">The sequence shown here is derived from an EMBL/GenBank/DDBJ whole genome shotgun (WGS) entry which is preliminary data.</text>
</comment>
<evidence type="ECO:0000256" key="1">
    <source>
        <dbReference type="ARBA" id="ARBA00022734"/>
    </source>
</evidence>
<evidence type="ECO:0000256" key="3">
    <source>
        <dbReference type="ARBA" id="ARBA00023180"/>
    </source>
</evidence>
<dbReference type="PANTHER" id="PTHR46490">
    <property type="entry name" value="C-TYPE LECTIN DOMAIN FAMILY 12 MEMBER A-RELATED"/>
    <property type="match status" value="1"/>
</dbReference>
<dbReference type="SUPFAM" id="SSF56436">
    <property type="entry name" value="C-type lectin-like"/>
    <property type="match status" value="1"/>
</dbReference>
<keyword evidence="2" id="KW-1015">Disulfide bond</keyword>
<keyword evidence="6" id="KW-1185">Reference proteome</keyword>
<dbReference type="InterPro" id="IPR016186">
    <property type="entry name" value="C-type_lectin-like/link_sf"/>
</dbReference>
<dbReference type="EMBL" id="CAJPWZ010000470">
    <property type="protein sequence ID" value="CAG2194120.1"/>
    <property type="molecule type" value="Genomic_DNA"/>
</dbReference>
<feature type="domain" description="C-type lectin" evidence="4">
    <location>
        <begin position="32"/>
        <end position="139"/>
    </location>
</feature>
<evidence type="ECO:0000259" key="4">
    <source>
        <dbReference type="PROSITE" id="PS50041"/>
    </source>
</evidence>
<organism evidence="5 6">
    <name type="scientific">Mytilus edulis</name>
    <name type="common">Blue mussel</name>
    <dbReference type="NCBI Taxonomy" id="6550"/>
    <lineage>
        <taxon>Eukaryota</taxon>
        <taxon>Metazoa</taxon>
        <taxon>Spiralia</taxon>
        <taxon>Lophotrochozoa</taxon>
        <taxon>Mollusca</taxon>
        <taxon>Bivalvia</taxon>
        <taxon>Autobranchia</taxon>
        <taxon>Pteriomorphia</taxon>
        <taxon>Mytilida</taxon>
        <taxon>Mytiloidea</taxon>
        <taxon>Mytilidae</taxon>
        <taxon>Mytilinae</taxon>
        <taxon>Mytilus</taxon>
    </lineage>
</organism>
<dbReference type="OrthoDB" id="5858677at2759"/>
<name>A0A8S3QFC0_MYTED</name>
<evidence type="ECO:0000313" key="5">
    <source>
        <dbReference type="EMBL" id="CAG2194120.1"/>
    </source>
</evidence>
<keyword evidence="3" id="KW-0325">Glycoprotein</keyword>
<gene>
    <name evidence="5" type="ORF">MEDL_9203</name>
</gene>
<dbReference type="Pfam" id="PF00059">
    <property type="entry name" value="Lectin_C"/>
    <property type="match status" value="1"/>
</dbReference>
<keyword evidence="1" id="KW-0430">Lectin</keyword>
<dbReference type="Proteomes" id="UP000683360">
    <property type="component" value="Unassembled WGS sequence"/>
</dbReference>
<reference evidence="5" key="1">
    <citation type="submission" date="2021-03" db="EMBL/GenBank/DDBJ databases">
        <authorList>
            <person name="Bekaert M."/>
        </authorList>
    </citation>
    <scope>NUCLEOTIDE SEQUENCE</scope>
</reference>
<dbReference type="PANTHER" id="PTHR46490:SF6">
    <property type="entry name" value="ASIALOGLYCOPROTEIN RECEPTOR 1-LIKE-RELATED"/>
    <property type="match status" value="1"/>
</dbReference>
<dbReference type="InterPro" id="IPR016187">
    <property type="entry name" value="CTDL_fold"/>
</dbReference>
<dbReference type="AlphaFoldDB" id="A0A8S3QFC0"/>
<dbReference type="GO" id="GO:0030246">
    <property type="term" value="F:carbohydrate binding"/>
    <property type="evidence" value="ECO:0007669"/>
    <property type="project" value="UniProtKB-KW"/>
</dbReference>
<dbReference type="PROSITE" id="PS50041">
    <property type="entry name" value="C_TYPE_LECTIN_2"/>
    <property type="match status" value="1"/>
</dbReference>
<protein>
    <recommendedName>
        <fullName evidence="4">C-type lectin domain-containing protein</fullName>
    </recommendedName>
</protein>
<dbReference type="SMART" id="SM00034">
    <property type="entry name" value="CLECT"/>
    <property type="match status" value="1"/>
</dbReference>
<evidence type="ECO:0000313" key="6">
    <source>
        <dbReference type="Proteomes" id="UP000683360"/>
    </source>
</evidence>